<reference evidence="3 4" key="1">
    <citation type="submission" date="2016-12" db="EMBL/GenBank/DDBJ databases">
        <authorList>
            <person name="Song W.-J."/>
            <person name="Kurnit D.M."/>
        </authorList>
    </citation>
    <scope>NUCLEOTIDE SEQUENCE [LARGE SCALE GENOMIC DNA]</scope>
    <source>
        <strain evidence="3 4">DSM 18488</strain>
    </source>
</reference>
<dbReference type="AlphaFoldDB" id="A0A1M7YDI9"/>
<evidence type="ECO:0000256" key="1">
    <source>
        <dbReference type="ARBA" id="ARBA00022500"/>
    </source>
</evidence>
<evidence type="ECO:0008006" key="5">
    <source>
        <dbReference type="Google" id="ProtNLM"/>
    </source>
</evidence>
<protein>
    <recommendedName>
        <fullName evidence="5">Chemotaxis phosphatase CheX</fullName>
    </recommendedName>
</protein>
<sequence>MDAKKRIDKILSAVHEQVAEEIKVLLGVEFSLGDSHNDLVSKEKFFDSVAGKQVVARIDLAGEVEGVGCLVIGIKDAIRLGGTLIMLPDSELEEVVGREEYTGETEDSYGEIANIVAGAYTKTFEEMHSNAFRFVRKAQQVVIPVKVDIAGPEPIPDQPYYQVSCSMKLEGRQMGDIHMLMPAAPLGLLPKEKEVAEPPQVESSEPVASPTDEATESSIAAIPEPPEAVIATSSIAEDVASPQTASAVPRKPGDAQKNKKRIDKLLELCEKKLGEDLSSLLGVEVKFSEIDNRLISKEDLFFEELQRKQVVTDMEIVGDLQGKSYFFTDLKDAIQLGGILIMLPPTELENVVIDEDFGEDARDAFGEVANIISGVYTLMFEEQYPEKIRFIKKGMQQVVPLKVDVASDEPCPDLTYYMSSMSLTADGDHLGRVRMLLPASLFQLDAQPEQAQAASVDEPAAAPKAVVEKTEEPQAAPVVAPADERKGPPRDPKFDVGKHRKRVDKLLKECRKKMQEEVGALLGAEVTFTEMENRHITKEEFFFDVASGKQVVTNFDVVGELEDKSYLFLSLKDAIHLGGVLIMLPPAELESVVVDEEFSEDSRDAFGEIANIISGVYTAVFEEQYLAKIRFVKNELGVVVPMKVDIDSGEPIPDVEYYMSTMSLGVEGHAKGKVHLLFPAEMLMLDSRQEVMPEPEPVQPASPPREVSPTVQHVPVDILVISDDEFEAARLVAVAEKRGFTIRQVSFKDNIKNAITQELKAVYIVMREVNEQAFGIAIKISSSCSLPLIAAGPDWTRSRVIKAVKYGVNDILLTPASAEDIQENLENNLVQMAA</sequence>
<keyword evidence="4" id="KW-1185">Reference proteome</keyword>
<organism evidence="3 4">
    <name type="scientific">Desulfopila aestuarii DSM 18488</name>
    <dbReference type="NCBI Taxonomy" id="1121416"/>
    <lineage>
        <taxon>Bacteria</taxon>
        <taxon>Pseudomonadati</taxon>
        <taxon>Thermodesulfobacteriota</taxon>
        <taxon>Desulfobulbia</taxon>
        <taxon>Desulfobulbales</taxon>
        <taxon>Desulfocapsaceae</taxon>
        <taxon>Desulfopila</taxon>
    </lineage>
</organism>
<feature type="compositionally biased region" description="Basic and acidic residues" evidence="2">
    <location>
        <begin position="482"/>
        <end position="496"/>
    </location>
</feature>
<evidence type="ECO:0000256" key="2">
    <source>
        <dbReference type="SAM" id="MobiDB-lite"/>
    </source>
</evidence>
<accession>A0A1M7YDI9</accession>
<proteinExistence type="predicted"/>
<keyword evidence="1" id="KW-0145">Chemotaxis</keyword>
<evidence type="ECO:0000313" key="4">
    <source>
        <dbReference type="Proteomes" id="UP000184603"/>
    </source>
</evidence>
<evidence type="ECO:0000313" key="3">
    <source>
        <dbReference type="EMBL" id="SHO50695.1"/>
    </source>
</evidence>
<dbReference type="InterPro" id="IPR028976">
    <property type="entry name" value="CheC-like_sf"/>
</dbReference>
<dbReference type="EMBL" id="FRFE01000020">
    <property type="protein sequence ID" value="SHO50695.1"/>
    <property type="molecule type" value="Genomic_DNA"/>
</dbReference>
<name>A0A1M7YDI9_9BACT</name>
<gene>
    <name evidence="3" type="ORF">SAMN02745220_03596</name>
</gene>
<dbReference type="OrthoDB" id="5428968at2"/>
<dbReference type="Proteomes" id="UP000184603">
    <property type="component" value="Unassembled WGS sequence"/>
</dbReference>
<dbReference type="Gene3D" id="3.40.1550.10">
    <property type="entry name" value="CheC-like"/>
    <property type="match status" value="3"/>
</dbReference>
<feature type="region of interest" description="Disordered" evidence="2">
    <location>
        <begin position="468"/>
        <end position="496"/>
    </location>
</feature>
<dbReference type="SUPFAM" id="SSF103039">
    <property type="entry name" value="CheC-like"/>
    <property type="match status" value="3"/>
</dbReference>
<feature type="region of interest" description="Disordered" evidence="2">
    <location>
        <begin position="195"/>
        <end position="217"/>
    </location>
</feature>
<dbReference type="GO" id="GO:0006935">
    <property type="term" value="P:chemotaxis"/>
    <property type="evidence" value="ECO:0007669"/>
    <property type="project" value="UniProtKB-KW"/>
</dbReference>
<dbReference type="RefSeq" id="WP_073615051.1">
    <property type="nucleotide sequence ID" value="NZ_FRFE01000020.1"/>
</dbReference>